<accession>A0ABR4P625</accession>
<sequence>MNSIKQALPRVAMHLGHVASRPTIAGATAAAGIGVRNSSNMSIVLTKNAMPPVGPYVRTSLRRPARLYSRGQSWN</sequence>
<dbReference type="EMBL" id="JBFCZG010000009">
    <property type="protein sequence ID" value="KAL3418754.1"/>
    <property type="molecule type" value="Genomic_DNA"/>
</dbReference>
<keyword evidence="2" id="KW-1185">Reference proteome</keyword>
<protein>
    <submittedName>
        <fullName evidence="1">Uncharacterized protein</fullName>
    </submittedName>
</protein>
<comment type="caution">
    <text evidence="1">The sequence shown here is derived from an EMBL/GenBank/DDBJ whole genome shotgun (WGS) entry which is preliminary data.</text>
</comment>
<evidence type="ECO:0000313" key="2">
    <source>
        <dbReference type="Proteomes" id="UP001629113"/>
    </source>
</evidence>
<dbReference type="Proteomes" id="UP001629113">
    <property type="component" value="Unassembled WGS sequence"/>
</dbReference>
<reference evidence="1 2" key="1">
    <citation type="submission" date="2024-06" db="EMBL/GenBank/DDBJ databases">
        <title>Complete genome of Phlyctema vagabunda strain 19-DSS-EL-015.</title>
        <authorList>
            <person name="Fiorenzani C."/>
        </authorList>
    </citation>
    <scope>NUCLEOTIDE SEQUENCE [LARGE SCALE GENOMIC DNA]</scope>
    <source>
        <strain evidence="1 2">19-DSS-EL-015</strain>
    </source>
</reference>
<evidence type="ECO:0000313" key="1">
    <source>
        <dbReference type="EMBL" id="KAL3418754.1"/>
    </source>
</evidence>
<organism evidence="1 2">
    <name type="scientific">Phlyctema vagabunda</name>
    <dbReference type="NCBI Taxonomy" id="108571"/>
    <lineage>
        <taxon>Eukaryota</taxon>
        <taxon>Fungi</taxon>
        <taxon>Dikarya</taxon>
        <taxon>Ascomycota</taxon>
        <taxon>Pezizomycotina</taxon>
        <taxon>Leotiomycetes</taxon>
        <taxon>Helotiales</taxon>
        <taxon>Dermateaceae</taxon>
        <taxon>Phlyctema</taxon>
    </lineage>
</organism>
<proteinExistence type="predicted"/>
<name>A0ABR4P625_9HELO</name>
<gene>
    <name evidence="1" type="ORF">PVAG01_10470</name>
</gene>